<protein>
    <submittedName>
        <fullName evidence="1">Uncharacterized protein</fullName>
    </submittedName>
</protein>
<name>A0ACC1TFR3_9APHY</name>
<evidence type="ECO:0000313" key="2">
    <source>
        <dbReference type="Proteomes" id="UP001148662"/>
    </source>
</evidence>
<proteinExistence type="predicted"/>
<organism evidence="1 2">
    <name type="scientific">Phlebia brevispora</name>
    <dbReference type="NCBI Taxonomy" id="194682"/>
    <lineage>
        <taxon>Eukaryota</taxon>
        <taxon>Fungi</taxon>
        <taxon>Dikarya</taxon>
        <taxon>Basidiomycota</taxon>
        <taxon>Agaricomycotina</taxon>
        <taxon>Agaricomycetes</taxon>
        <taxon>Polyporales</taxon>
        <taxon>Meruliaceae</taxon>
        <taxon>Phlebia</taxon>
    </lineage>
</organism>
<gene>
    <name evidence="1" type="ORF">NM688_g20</name>
</gene>
<evidence type="ECO:0000313" key="1">
    <source>
        <dbReference type="EMBL" id="KAJ3559958.1"/>
    </source>
</evidence>
<accession>A0ACC1TFR3</accession>
<dbReference type="Proteomes" id="UP001148662">
    <property type="component" value="Unassembled WGS sequence"/>
</dbReference>
<comment type="caution">
    <text evidence="1">The sequence shown here is derived from an EMBL/GenBank/DDBJ whole genome shotgun (WGS) entry which is preliminary data.</text>
</comment>
<sequence>MLTASNTLLRRRLFDAEHDFILAAESADLGTFDTKWSMLCDDFEEAMQKSSLDNTDLAIARAIATRVAVLAESLADLEAESEKMSSNFASFTDLALATPLKEGRKLSAAKRRTGGSSSALPPYLAPAYSWLDSNLHDPYPPASLKRSFAKDAGLTVRSVDDWFKNIRRHIGWVALCKTHFEGKRSLAVAAAGRVLRGEGDVTVPSYVAEKFEEMKMRLGMLYLSERAIGEGSQQNAVPIVKRKSTHTHRCSPLATPTDISYRSEFHRASPSSMAPSLVYTSSDSEDEDHLPDPDVVDASRAGGFNRSVHAGGSISWNMKRRRGTPWSLESEDYMEPLPLYLPEEPSYESSRCPSLASSGDSLNGYSQYGPASPGRSDIERATPHHLKRKRCLSDTITSTSCKRSRTAVSHPRAVSHPLPLTVLQVDPPLQHDSFFDGFNPQQLPDIHQTPASFQQYDVVWHDFGILPSASSNNIVEAFLDQCEVQQCLPERFASNDDQNIAPSLATSGSRVSSSDEMVAEPLQLSDIDDILYHFRYTETDLPPSDAVIFDLDPSPSSTTLARSEITISSPMAESKPQEARDSEDAISPSILSQHDTSLYAQWEQCIYPTLPEEVEICTAVVAPFNSGVDATTRPHVVTDLIAPPDGSMYGLS</sequence>
<keyword evidence="2" id="KW-1185">Reference proteome</keyword>
<dbReference type="EMBL" id="JANHOG010000001">
    <property type="protein sequence ID" value="KAJ3559958.1"/>
    <property type="molecule type" value="Genomic_DNA"/>
</dbReference>
<reference evidence="1" key="1">
    <citation type="submission" date="2022-07" db="EMBL/GenBank/DDBJ databases">
        <title>Genome Sequence of Phlebia brevispora.</title>
        <authorList>
            <person name="Buettner E."/>
        </authorList>
    </citation>
    <scope>NUCLEOTIDE SEQUENCE</scope>
    <source>
        <strain evidence="1">MPL23</strain>
    </source>
</reference>